<dbReference type="AlphaFoldDB" id="A0A9W7QLK5"/>
<name>A0A9W7QLK5_BACCE</name>
<feature type="transmembrane region" description="Helical" evidence="1">
    <location>
        <begin position="46"/>
        <end position="64"/>
    </location>
</feature>
<feature type="domain" description="TraD/TraG TraM recognition site" evidence="3">
    <location>
        <begin position="485"/>
        <end position="601"/>
    </location>
</feature>
<gene>
    <name evidence="4" type="ORF">F8172_00325</name>
</gene>
<evidence type="ECO:0000313" key="5">
    <source>
        <dbReference type="Proteomes" id="UP000475765"/>
    </source>
</evidence>
<dbReference type="RefSeq" id="WP_151547881.1">
    <property type="nucleotide sequence ID" value="NZ_WBPL01000009.1"/>
</dbReference>
<organism evidence="4 5">
    <name type="scientific">Bacillus cereus</name>
    <dbReference type="NCBI Taxonomy" id="1396"/>
    <lineage>
        <taxon>Bacteria</taxon>
        <taxon>Bacillati</taxon>
        <taxon>Bacillota</taxon>
        <taxon>Bacilli</taxon>
        <taxon>Bacillales</taxon>
        <taxon>Bacillaceae</taxon>
        <taxon>Bacillus</taxon>
        <taxon>Bacillus cereus group</taxon>
    </lineage>
</organism>
<dbReference type="GO" id="GO:0003677">
    <property type="term" value="F:DNA binding"/>
    <property type="evidence" value="ECO:0007669"/>
    <property type="project" value="UniProtKB-KW"/>
</dbReference>
<dbReference type="Pfam" id="PF12696">
    <property type="entry name" value="TraG-D_C"/>
    <property type="match status" value="1"/>
</dbReference>
<reference evidence="4 5" key="1">
    <citation type="submission" date="2019-10" db="EMBL/GenBank/DDBJ databases">
        <title>Bacillus from the desert of Cuatro Cinegas, Coahuila.</title>
        <authorList>
            <person name="Olmedo-Alvarez G."/>
            <person name="Saldana S."/>
            <person name="Barcelo D."/>
        </authorList>
    </citation>
    <scope>NUCLEOTIDE SEQUENCE [LARGE SCALE GENOMIC DNA]</scope>
    <source>
        <strain evidence="4 5">CH417_13T</strain>
    </source>
</reference>
<protein>
    <submittedName>
        <fullName evidence="4">Type IV secretion system DNA-binding domain-containing protein</fullName>
    </submittedName>
</protein>
<dbReference type="InterPro" id="IPR027417">
    <property type="entry name" value="P-loop_NTPase"/>
</dbReference>
<dbReference type="InterPro" id="IPR002789">
    <property type="entry name" value="HerA_central"/>
</dbReference>
<accession>A0A9W7QLK5</accession>
<dbReference type="InterPro" id="IPR051162">
    <property type="entry name" value="T4SS_component"/>
</dbReference>
<keyword evidence="4" id="KW-0238">DNA-binding</keyword>
<evidence type="ECO:0000313" key="4">
    <source>
        <dbReference type="EMBL" id="KAB2400687.1"/>
    </source>
</evidence>
<dbReference type="PANTHER" id="PTHR30121:SF6">
    <property type="entry name" value="SLR6007 PROTEIN"/>
    <property type="match status" value="1"/>
</dbReference>
<dbReference type="EMBL" id="WBPP01000002">
    <property type="protein sequence ID" value="KAB2400687.1"/>
    <property type="molecule type" value="Genomic_DNA"/>
</dbReference>
<keyword evidence="1" id="KW-0812">Transmembrane</keyword>
<keyword evidence="1" id="KW-1133">Transmembrane helix</keyword>
<evidence type="ECO:0000259" key="3">
    <source>
        <dbReference type="Pfam" id="PF12696"/>
    </source>
</evidence>
<comment type="caution">
    <text evidence="4">The sequence shown here is derived from an EMBL/GenBank/DDBJ whole genome shotgun (WGS) entry which is preliminary data.</text>
</comment>
<dbReference type="PANTHER" id="PTHR30121">
    <property type="entry name" value="UNCHARACTERIZED PROTEIN YJGR-RELATED"/>
    <property type="match status" value="1"/>
</dbReference>
<dbReference type="CDD" id="cd01127">
    <property type="entry name" value="TrwB_TraG_TraD_VirD4"/>
    <property type="match status" value="1"/>
</dbReference>
<sequence>MATNQYEENRNSLEWIRFAAVICFTSGYLIAIIFKKIGALAQVGKLEKRIVFWIAFGFSILWVLNDFQTLLSSSVVSFMISFTENYFGVMPDMMKKFVFAIFPEDNTLLAFLVNGVKTAGLVVAIENVFKWATRVDESTVQNSPSLEREKQEKSLANKVIVNLKEKQQEKTYQKEMDRGEIPKGVRLGRTMTGGQEITLTPDVLKKHIGLVGTTGSGKTITIKTFLEYAILKKQAGIFIDAKGDMKLAEEIRKFAEKHKRPFYHFNTDGVGMHYNPLAVGTPTELTDKILTLSDWSEEHYKLSSQEFLQYLFRVFEARNVKATLTSVSQYCDADALIGLITSQSEIEVTEEAPKKVAVSNLSDTDGLVLFDNEKVDLSKSDPSESIFKRDEVFNLIPKIKRIDKKAIEGLASRVSILAEGDFRHLFQEEEGNTIALHQVLEERGMVIFTLDSLRYPEGARQLGKMIVNDLKTNVSSHMKQREGEHVTVAIDEFNVLVTQQVIDVINKSRGAGFEALLAFQSLADIETVSEHLRKQIMQNCNTLIVQAQNDPSDAEELAKAIGTADSLDFTYQVDMAQGVTGLGSMRNVKNFVFHPDEIKALQTGEALVKIKQGDKLVRKKIKVRMVKWED</sequence>
<keyword evidence="1" id="KW-0472">Membrane</keyword>
<evidence type="ECO:0000256" key="1">
    <source>
        <dbReference type="SAM" id="Phobius"/>
    </source>
</evidence>
<feature type="domain" description="Helicase HerA central" evidence="2">
    <location>
        <begin position="186"/>
        <end position="450"/>
    </location>
</feature>
<proteinExistence type="predicted"/>
<dbReference type="SUPFAM" id="SSF52540">
    <property type="entry name" value="P-loop containing nucleoside triphosphate hydrolases"/>
    <property type="match status" value="1"/>
</dbReference>
<dbReference type="Gene3D" id="3.40.50.300">
    <property type="entry name" value="P-loop containing nucleotide triphosphate hydrolases"/>
    <property type="match status" value="2"/>
</dbReference>
<dbReference type="Pfam" id="PF01935">
    <property type="entry name" value="DUF87"/>
    <property type="match status" value="1"/>
</dbReference>
<evidence type="ECO:0000259" key="2">
    <source>
        <dbReference type="Pfam" id="PF01935"/>
    </source>
</evidence>
<feature type="transmembrane region" description="Helical" evidence="1">
    <location>
        <begin position="15"/>
        <end position="34"/>
    </location>
</feature>
<dbReference type="Proteomes" id="UP000475765">
    <property type="component" value="Unassembled WGS sequence"/>
</dbReference>
<dbReference type="InterPro" id="IPR032689">
    <property type="entry name" value="TraG-D_C"/>
</dbReference>